<dbReference type="PROSITE" id="PS50203">
    <property type="entry name" value="CALPAIN_CAT"/>
    <property type="match status" value="1"/>
</dbReference>
<comment type="caution">
    <text evidence="7">The sequence shown here is derived from an EMBL/GenBank/DDBJ whole genome shotgun (WGS) entry which is preliminary data.</text>
</comment>
<dbReference type="GO" id="GO:0006508">
    <property type="term" value="P:proteolysis"/>
    <property type="evidence" value="ECO:0007669"/>
    <property type="project" value="UniProtKB-KW"/>
</dbReference>
<reference evidence="7 8" key="1">
    <citation type="submission" date="2019-03" db="EMBL/GenBank/DDBJ databases">
        <title>Single cell metagenomics reveals metabolic interactions within the superorganism composed of flagellate Streblomastix strix and complex community of Bacteroidetes bacteria on its surface.</title>
        <authorList>
            <person name="Treitli S.C."/>
            <person name="Kolisko M."/>
            <person name="Husnik F."/>
            <person name="Keeling P."/>
            <person name="Hampl V."/>
        </authorList>
    </citation>
    <scope>NUCLEOTIDE SEQUENCE [LARGE SCALE GENOMIC DNA]</scope>
    <source>
        <strain evidence="7">ST1C</strain>
    </source>
</reference>
<name>A0A5J4VEE9_9EUKA</name>
<evidence type="ECO:0000259" key="6">
    <source>
        <dbReference type="PROSITE" id="PS50203"/>
    </source>
</evidence>
<dbReference type="Gene3D" id="3.90.70.10">
    <property type="entry name" value="Cysteine proteinases"/>
    <property type="match status" value="1"/>
</dbReference>
<dbReference type="GO" id="GO:0004198">
    <property type="term" value="F:calcium-dependent cysteine-type endopeptidase activity"/>
    <property type="evidence" value="ECO:0007669"/>
    <property type="project" value="InterPro"/>
</dbReference>
<evidence type="ECO:0000256" key="1">
    <source>
        <dbReference type="ARBA" id="ARBA00022670"/>
    </source>
</evidence>
<dbReference type="InterPro" id="IPR051297">
    <property type="entry name" value="PalB/RIM13"/>
</dbReference>
<feature type="domain" description="Calpain catalytic" evidence="6">
    <location>
        <begin position="87"/>
        <end position="479"/>
    </location>
</feature>
<sequence length="755" mass="86972">MSTNESSGQSLLDHAGFFHGRVFTVFGDFHRIQIKKQKKNAKRMYNDDDLSMNLEQIEKRAILVEPDLVFRRSLDQLQIFGRFLFKQIRQSCVKDSSVIASLIVLAQVEDHLGLSQLLYDKIYPQEQGESIVSPRGQYIVRLFLNGSYRAVFTDERLLCRVAQNDGEESDQFDNEFDESEDLNAENQQQKEADENEDAEQPLQVTEILQANIQRSGLLWVPLMEKALLRVFSGGFQTEEIPPSEVVYAISRWIPDPSWSLLHVLTGVRKELIRERAKFEKGELLFEGNPREHSQTESRETTENLKAWRHMQGLIQQRAAVVVISTKKNKMSQSESLDVGLINGQYYAVLDVVSVCGLKLFKLKSTKIHRVWKKKFSHLDQSSWTPQLLNILADEQDDMKVQSIIPKKLSDDLTSENDKNKRFSLVKQHSTTGSNSIRKQFQQSITGSNPIQIAHDLITNGQHLQGIFWMEASDVDKYFSDGESMIAINPQSQYVGLPFTRSISFIFSRRYLLMESPELQTRYAPQFLIRKTDTQRIWVLITRHYQSIKKPAYQEGIRQVEREEDEVTLVCYIYKHGRLVPVTDQTQQLIRSSKPTSTGVNGNQSNQQFNVVGNRNLLPYAPRVLSYDPLRMEKIGSSSVDENQEAGELNGYYQHVDREQEAEDQRQMIEYERNRKMSRHIDRHQSRHQHGHSGRSHSGHQRSLSGRSYSGHSHSGRSHSNPRSQIQILDGIKTERSFYNDDDVTWPSQSSSSSSQ</sequence>
<protein>
    <recommendedName>
        <fullName evidence="6">Calpain catalytic domain-containing protein</fullName>
    </recommendedName>
</protein>
<dbReference type="InterPro" id="IPR038765">
    <property type="entry name" value="Papain-like_cys_pep_sf"/>
</dbReference>
<comment type="caution">
    <text evidence="4">Lacks conserved residue(s) required for the propagation of feature annotation.</text>
</comment>
<evidence type="ECO:0000313" key="7">
    <source>
        <dbReference type="EMBL" id="KAA6380819.1"/>
    </source>
</evidence>
<evidence type="ECO:0000313" key="8">
    <source>
        <dbReference type="Proteomes" id="UP000324800"/>
    </source>
</evidence>
<dbReference type="OrthoDB" id="436067at2759"/>
<feature type="compositionally biased region" description="Acidic residues" evidence="5">
    <location>
        <begin position="169"/>
        <end position="183"/>
    </location>
</feature>
<accession>A0A5J4VEE9</accession>
<evidence type="ECO:0000256" key="4">
    <source>
        <dbReference type="PROSITE-ProRule" id="PRU00239"/>
    </source>
</evidence>
<dbReference type="SMART" id="SM00230">
    <property type="entry name" value="CysPc"/>
    <property type="match status" value="1"/>
</dbReference>
<dbReference type="Proteomes" id="UP000324800">
    <property type="component" value="Unassembled WGS sequence"/>
</dbReference>
<dbReference type="InterPro" id="IPR001300">
    <property type="entry name" value="Peptidase_C2_calpain_cat"/>
</dbReference>
<dbReference type="PANTHER" id="PTHR46143:SF1">
    <property type="entry name" value="CALPAIN-7"/>
    <property type="match status" value="1"/>
</dbReference>
<evidence type="ECO:0000256" key="2">
    <source>
        <dbReference type="ARBA" id="ARBA00022801"/>
    </source>
</evidence>
<feature type="region of interest" description="Disordered" evidence="5">
    <location>
        <begin position="675"/>
        <end position="724"/>
    </location>
</feature>
<gene>
    <name evidence="7" type="ORF">EZS28_023654</name>
</gene>
<feature type="region of interest" description="Disordered" evidence="5">
    <location>
        <begin position="169"/>
        <end position="200"/>
    </location>
</feature>
<organism evidence="7 8">
    <name type="scientific">Streblomastix strix</name>
    <dbReference type="NCBI Taxonomy" id="222440"/>
    <lineage>
        <taxon>Eukaryota</taxon>
        <taxon>Metamonada</taxon>
        <taxon>Preaxostyla</taxon>
        <taxon>Oxymonadida</taxon>
        <taxon>Streblomastigidae</taxon>
        <taxon>Streblomastix</taxon>
    </lineage>
</organism>
<dbReference type="EMBL" id="SNRW01007698">
    <property type="protein sequence ID" value="KAA6380819.1"/>
    <property type="molecule type" value="Genomic_DNA"/>
</dbReference>
<dbReference type="PANTHER" id="PTHR46143">
    <property type="entry name" value="CALPAIN-7"/>
    <property type="match status" value="1"/>
</dbReference>
<dbReference type="AlphaFoldDB" id="A0A5J4VEE9"/>
<keyword evidence="3" id="KW-0788">Thiol protease</keyword>
<evidence type="ECO:0000256" key="3">
    <source>
        <dbReference type="ARBA" id="ARBA00022807"/>
    </source>
</evidence>
<keyword evidence="2" id="KW-0378">Hydrolase</keyword>
<evidence type="ECO:0000256" key="5">
    <source>
        <dbReference type="SAM" id="MobiDB-lite"/>
    </source>
</evidence>
<proteinExistence type="predicted"/>
<feature type="compositionally biased region" description="Low complexity" evidence="5">
    <location>
        <begin position="700"/>
        <end position="712"/>
    </location>
</feature>
<feature type="compositionally biased region" description="Basic residues" evidence="5">
    <location>
        <begin position="684"/>
        <end position="699"/>
    </location>
</feature>
<keyword evidence="1" id="KW-0645">Protease</keyword>
<dbReference type="SUPFAM" id="SSF54001">
    <property type="entry name" value="Cysteine proteinases"/>
    <property type="match status" value="1"/>
</dbReference>